<accession>A0A4Z1EPZ8</accession>
<evidence type="ECO:0000313" key="2">
    <source>
        <dbReference type="EMBL" id="TGO12443.1"/>
    </source>
</evidence>
<proteinExistence type="predicted"/>
<name>A0A4Z1EPZ8_9HELO</name>
<feature type="region of interest" description="Disordered" evidence="1">
    <location>
        <begin position="78"/>
        <end position="117"/>
    </location>
</feature>
<dbReference type="EMBL" id="PQXH01000088">
    <property type="protein sequence ID" value="TGO12443.1"/>
    <property type="molecule type" value="Genomic_DNA"/>
</dbReference>
<feature type="compositionally biased region" description="Polar residues" evidence="1">
    <location>
        <begin position="78"/>
        <end position="87"/>
    </location>
</feature>
<gene>
    <name evidence="2" type="ORF">BTUL_0088g00190</name>
</gene>
<feature type="compositionally biased region" description="Basic and acidic residues" evidence="1">
    <location>
        <begin position="108"/>
        <end position="117"/>
    </location>
</feature>
<reference evidence="2 3" key="1">
    <citation type="submission" date="2017-12" db="EMBL/GenBank/DDBJ databases">
        <title>Comparative genomics of Botrytis spp.</title>
        <authorList>
            <person name="Valero-Jimenez C.A."/>
            <person name="Tapia P."/>
            <person name="Veloso J."/>
            <person name="Silva-Moreno E."/>
            <person name="Staats M."/>
            <person name="Valdes J.H."/>
            <person name="Van Kan J.A.L."/>
        </authorList>
    </citation>
    <scope>NUCLEOTIDE SEQUENCE [LARGE SCALE GENOMIC DNA]</scope>
    <source>
        <strain evidence="2 3">Bt9001</strain>
    </source>
</reference>
<evidence type="ECO:0000313" key="3">
    <source>
        <dbReference type="Proteomes" id="UP000297777"/>
    </source>
</evidence>
<comment type="caution">
    <text evidence="2">The sequence shown here is derived from an EMBL/GenBank/DDBJ whole genome shotgun (WGS) entry which is preliminary data.</text>
</comment>
<dbReference type="AlphaFoldDB" id="A0A4Z1EPZ8"/>
<evidence type="ECO:0000256" key="1">
    <source>
        <dbReference type="SAM" id="MobiDB-lite"/>
    </source>
</evidence>
<feature type="compositionally biased region" description="Basic and acidic residues" evidence="1">
    <location>
        <begin position="91"/>
        <end position="101"/>
    </location>
</feature>
<protein>
    <submittedName>
        <fullName evidence="2">Uncharacterized protein</fullName>
    </submittedName>
</protein>
<organism evidence="2 3">
    <name type="scientific">Botrytis tulipae</name>
    <dbReference type="NCBI Taxonomy" id="87230"/>
    <lineage>
        <taxon>Eukaryota</taxon>
        <taxon>Fungi</taxon>
        <taxon>Dikarya</taxon>
        <taxon>Ascomycota</taxon>
        <taxon>Pezizomycotina</taxon>
        <taxon>Leotiomycetes</taxon>
        <taxon>Helotiales</taxon>
        <taxon>Sclerotiniaceae</taxon>
        <taxon>Botrytis</taxon>
    </lineage>
</organism>
<dbReference type="OrthoDB" id="10362408at2759"/>
<keyword evidence="3" id="KW-1185">Reference proteome</keyword>
<dbReference type="Proteomes" id="UP000297777">
    <property type="component" value="Unassembled WGS sequence"/>
</dbReference>
<sequence>MEPKKKSKTDEDELEKTLENLRRIGRITPVKKEKAAEIKDDVLVMSPEYSRMGQYQRSTVYFVNTEWAASSRTVETLFKNRNPNQGIEQRGANEDTNTHSEGEEESFREESMKDKEK</sequence>